<keyword evidence="2" id="KW-1185">Reference proteome</keyword>
<sequence>MTDYNIPLRLTRLRNSAMSRALVKETRLHPQAGTLRGVDRDGIKRQMLHPDYGSCVKIHLYSRGRIEVNYITGLIS</sequence>
<evidence type="ECO:0000313" key="1">
    <source>
        <dbReference type="EMBL" id="MCE3532546.1"/>
    </source>
</evidence>
<reference evidence="1 2" key="1">
    <citation type="journal article" date="2024" name="Pathogens">
        <title>Characterization of a Novel Species of Legionella Isolated from a Healthcare Facility: Legionella resiliens sp. nov.</title>
        <authorList>
            <person name="Cristino S."/>
            <person name="Pascale M.R."/>
            <person name="Marino F."/>
            <person name="Derelitto C."/>
            <person name="Salaris S."/>
            <person name="Orsini M."/>
            <person name="Squarzoni S."/>
            <person name="Grottola A."/>
            <person name="Girolamini L."/>
        </authorList>
    </citation>
    <scope>NUCLEOTIDE SEQUENCE [LARGE SCALE GENOMIC DNA]</scope>
    <source>
        <strain evidence="1 2">8cVS16</strain>
    </source>
</reference>
<organism evidence="1 2">
    <name type="scientific">Legionella resiliens</name>
    <dbReference type="NCBI Taxonomy" id="2905958"/>
    <lineage>
        <taxon>Bacteria</taxon>
        <taxon>Pseudomonadati</taxon>
        <taxon>Pseudomonadota</taxon>
        <taxon>Gammaproteobacteria</taxon>
        <taxon>Legionellales</taxon>
        <taxon>Legionellaceae</taxon>
        <taxon>Legionella</taxon>
    </lineage>
</organism>
<protein>
    <submittedName>
        <fullName evidence="1">Uncharacterized protein</fullName>
    </submittedName>
</protein>
<name>A0ABS8X1C8_9GAMM</name>
<dbReference type="EMBL" id="JAJTND010000004">
    <property type="protein sequence ID" value="MCE3532546.1"/>
    <property type="molecule type" value="Genomic_DNA"/>
</dbReference>
<evidence type="ECO:0000313" key="2">
    <source>
        <dbReference type="Proteomes" id="UP001320170"/>
    </source>
</evidence>
<proteinExistence type="predicted"/>
<gene>
    <name evidence="1" type="ORF">LXO92_09165</name>
</gene>
<comment type="caution">
    <text evidence="1">The sequence shown here is derived from an EMBL/GenBank/DDBJ whole genome shotgun (WGS) entry which is preliminary data.</text>
</comment>
<dbReference type="Proteomes" id="UP001320170">
    <property type="component" value="Unassembled WGS sequence"/>
</dbReference>
<dbReference type="RefSeq" id="WP_233291527.1">
    <property type="nucleotide sequence ID" value="NZ_JAJTND010000004.1"/>
</dbReference>
<accession>A0ABS8X1C8</accession>